<proteinExistence type="predicted"/>
<comment type="caution">
    <text evidence="6">The sequence shown here is derived from an EMBL/GenBank/DDBJ whole genome shotgun (WGS) entry which is preliminary data.</text>
</comment>
<keyword evidence="6" id="KW-0489">Methyltransferase</keyword>
<keyword evidence="3 6" id="KW-0808">Transferase</keyword>
<feature type="compositionally biased region" description="Basic and acidic residues" evidence="4">
    <location>
        <begin position="431"/>
        <end position="443"/>
    </location>
</feature>
<dbReference type="OrthoDB" id="269872at2759"/>
<gene>
    <name evidence="6" type="ORF">TGDOM2_285170</name>
</gene>
<name>A0A086K638_TOXGO</name>
<dbReference type="PANTHER" id="PTHR42873:SF1">
    <property type="entry name" value="S-ADENOSYLMETHIONINE-DEPENDENT METHYLTRANSFERASE DOMAIN-CONTAINING PROTEIN"/>
    <property type="match status" value="1"/>
</dbReference>
<evidence type="ECO:0000256" key="1">
    <source>
        <dbReference type="ARBA" id="ARBA00004496"/>
    </source>
</evidence>
<dbReference type="Pfam" id="PF17785">
    <property type="entry name" value="PUA_3"/>
    <property type="match status" value="1"/>
</dbReference>
<dbReference type="EMBL" id="AHZU02000813">
    <property type="protein sequence ID" value="KFG39856.1"/>
    <property type="molecule type" value="Genomic_DNA"/>
</dbReference>
<feature type="compositionally biased region" description="Basic and acidic residues" evidence="4">
    <location>
        <begin position="249"/>
        <end position="261"/>
    </location>
</feature>
<dbReference type="Proteomes" id="UP000028837">
    <property type="component" value="Unassembled WGS sequence"/>
</dbReference>
<comment type="subcellular location">
    <subcellularLocation>
        <location evidence="1">Cytoplasm</location>
    </subcellularLocation>
</comment>
<protein>
    <submittedName>
        <fullName evidence="6">Putative ribosomal RNA large subunit methyltransferase I</fullName>
        <ecNumber evidence="6">2.1.1.-</ecNumber>
    </submittedName>
</protein>
<reference evidence="6 7" key="1">
    <citation type="submission" date="2014-02" db="EMBL/GenBank/DDBJ databases">
        <authorList>
            <person name="Sibley D."/>
            <person name="Venepally P."/>
            <person name="Karamycheva S."/>
            <person name="Hadjithomas M."/>
            <person name="Khan A."/>
            <person name="Brunk B."/>
            <person name="Roos D."/>
            <person name="Caler E."/>
            <person name="Lorenzi H."/>
        </authorList>
    </citation>
    <scope>NUCLEOTIDE SEQUENCE [LARGE SCALE GENOMIC DNA]</scope>
    <source>
        <strain evidence="6 7">GAB2-2007-GAL-DOM2</strain>
    </source>
</reference>
<feature type="domain" description="RlmI-like PUA" evidence="5">
    <location>
        <begin position="438"/>
        <end position="472"/>
    </location>
</feature>
<dbReference type="Gene3D" id="2.30.130.10">
    <property type="entry name" value="PUA domain"/>
    <property type="match status" value="1"/>
</dbReference>
<dbReference type="CDD" id="cd11572">
    <property type="entry name" value="RlmI_M_like"/>
    <property type="match status" value="1"/>
</dbReference>
<evidence type="ECO:0000313" key="7">
    <source>
        <dbReference type="Proteomes" id="UP000028837"/>
    </source>
</evidence>
<dbReference type="GO" id="GO:0003723">
    <property type="term" value="F:RNA binding"/>
    <property type="evidence" value="ECO:0007669"/>
    <property type="project" value="InterPro"/>
</dbReference>
<evidence type="ECO:0000256" key="2">
    <source>
        <dbReference type="ARBA" id="ARBA00022490"/>
    </source>
</evidence>
<evidence type="ECO:0000313" key="6">
    <source>
        <dbReference type="EMBL" id="KFG39856.1"/>
    </source>
</evidence>
<evidence type="ECO:0000256" key="3">
    <source>
        <dbReference type="ARBA" id="ARBA00022679"/>
    </source>
</evidence>
<dbReference type="PANTHER" id="PTHR42873">
    <property type="entry name" value="RIBOSOMAL RNA LARGE SUBUNIT METHYLTRANSFERASE"/>
    <property type="match status" value="1"/>
</dbReference>
<dbReference type="InterPro" id="IPR029063">
    <property type="entry name" value="SAM-dependent_MTases_sf"/>
</dbReference>
<dbReference type="Gene3D" id="3.40.50.150">
    <property type="entry name" value="Vaccinia Virus protein VP39"/>
    <property type="match status" value="1"/>
</dbReference>
<dbReference type="InterPro" id="IPR041532">
    <property type="entry name" value="RlmI-like_PUA"/>
</dbReference>
<sequence length="853" mass="93296">MLPARQGIKCLLEPAVGTALLSRHLRSLQKIRYCCRRIRSEMSHDVLNQGHTPAEPVTFCSQHKAVSRRQCFSLSVAICRPLQSRPQGAGQLPAVSTETDTDVSPPRLRVSPVCLREFLSTPPDTISYRISGRGPFSRCRGWGVCPRVSIALTVASPLLCARSPLFPFLFTNKEGLCSVTGLPRRCEALPPLRTMCLATKQGSLRDRSTAPRNRRFPPFLPADPVCCEHSSNANRVLRSATLASSEEATDSRDRITEAKRSPEAARSLTCRSLAFPSHDPPCVKGNLHTTERSDSTRKFRNLFSLVSFTSTSSQWPRILVGSQGNSSVSRLWMSSSSRPSPALRASSASEETDLVGEATICRDVLTPRGILVLKTSSGTGKADAGSLPGGPWIFSNQVASCSLHASLEMSSRRGPTRHGVLPPSSPDGMGDEARPSEKRPESTLVRVQDERGISYGVAYYNRHALIAARVLSEDAGEAIDDSFFRRRFRTALESRLAFSRSFSWNMRKAKNRDTATTHQSLCDNRAEAAESGDNFFRLVNGEGDGLPGLVVDLYGKYACIQSLTRGMDSLMPLVTSALRGLLNLRGILVRRDKPDRALEFPDSPTKFGASGASSPAWISEPEVAAGDIPREVVLTENGCVFAVDLRQQLETGWRFDRRDFRRQVALLSRGKQVLDLFGHSAACGITCMHLGKAERCVVVESNERSAQLALQSMQLNGIGDKLEIHQEDVDKWIKNYADHLDNDRDPCYFDVVILDPPNLAPRKSDVPGARISFQRLVEAASRLTAPGGFLAITNSSRHYSHGTFLADVSAACASAGCSATLCAEGGEGFDFPVDVRLPRSPELQWAVLELSGR</sequence>
<dbReference type="InterPro" id="IPR036974">
    <property type="entry name" value="PUA_sf"/>
</dbReference>
<dbReference type="AlphaFoldDB" id="A0A086K638"/>
<dbReference type="EC" id="2.1.1.-" evidence="6"/>
<evidence type="ECO:0000259" key="5">
    <source>
        <dbReference type="Pfam" id="PF17785"/>
    </source>
</evidence>
<organism evidence="6 7">
    <name type="scientific">Toxoplasma gondii GAB2-2007-GAL-DOM2</name>
    <dbReference type="NCBI Taxonomy" id="1130820"/>
    <lineage>
        <taxon>Eukaryota</taxon>
        <taxon>Sar</taxon>
        <taxon>Alveolata</taxon>
        <taxon>Apicomplexa</taxon>
        <taxon>Conoidasida</taxon>
        <taxon>Coccidia</taxon>
        <taxon>Eucoccidiorida</taxon>
        <taxon>Eimeriorina</taxon>
        <taxon>Sarcocystidae</taxon>
        <taxon>Toxoplasma</taxon>
    </lineage>
</organism>
<dbReference type="GO" id="GO:0032259">
    <property type="term" value="P:methylation"/>
    <property type="evidence" value="ECO:0007669"/>
    <property type="project" value="UniProtKB-KW"/>
</dbReference>
<dbReference type="VEuPathDB" id="ToxoDB:TGDOM2_285170"/>
<keyword evidence="2" id="KW-0963">Cytoplasm</keyword>
<dbReference type="SUPFAM" id="SSF53335">
    <property type="entry name" value="S-adenosyl-L-methionine-dependent methyltransferases"/>
    <property type="match status" value="1"/>
</dbReference>
<evidence type="ECO:0000256" key="4">
    <source>
        <dbReference type="SAM" id="MobiDB-lite"/>
    </source>
</evidence>
<feature type="region of interest" description="Disordered" evidence="4">
    <location>
        <begin position="409"/>
        <end position="443"/>
    </location>
</feature>
<dbReference type="CDD" id="cd02440">
    <property type="entry name" value="AdoMet_MTases"/>
    <property type="match status" value="1"/>
</dbReference>
<feature type="region of interest" description="Disordered" evidence="4">
    <location>
        <begin position="241"/>
        <end position="261"/>
    </location>
</feature>
<accession>A0A086K638</accession>
<dbReference type="GO" id="GO:0008168">
    <property type="term" value="F:methyltransferase activity"/>
    <property type="evidence" value="ECO:0007669"/>
    <property type="project" value="UniProtKB-KW"/>
</dbReference>
<dbReference type="Gene3D" id="3.30.750.80">
    <property type="entry name" value="RNA methyltransferase domain (HRMD) like"/>
    <property type="match status" value="1"/>
</dbReference>